<evidence type="ECO:0008006" key="5">
    <source>
        <dbReference type="Google" id="ProtNLM"/>
    </source>
</evidence>
<evidence type="ECO:0000256" key="1">
    <source>
        <dbReference type="SAM" id="Coils"/>
    </source>
</evidence>
<keyword evidence="2" id="KW-0812">Transmembrane</keyword>
<keyword evidence="4" id="KW-1185">Reference proteome</keyword>
<gene>
    <name evidence="3" type="ORF">XYCOK13_43740</name>
</gene>
<accession>A0A8J4M446</accession>
<protein>
    <recommendedName>
        <fullName evidence="5">YvrJ family protein</fullName>
    </recommendedName>
</protein>
<dbReference type="RefSeq" id="WP_213414345.1">
    <property type="nucleotide sequence ID" value="NZ_BOVK01000110.1"/>
</dbReference>
<proteinExistence type="predicted"/>
<dbReference type="Pfam" id="PF12841">
    <property type="entry name" value="YvrJ"/>
    <property type="match status" value="1"/>
</dbReference>
<keyword evidence="2" id="KW-0472">Membrane</keyword>
<dbReference type="EMBL" id="BOVK01000110">
    <property type="protein sequence ID" value="GIQ71550.1"/>
    <property type="molecule type" value="Genomic_DNA"/>
</dbReference>
<dbReference type="Proteomes" id="UP000677918">
    <property type="component" value="Unassembled WGS sequence"/>
</dbReference>
<sequence>MENQQTQQIISVITTAIGNFGFPIVVASYLLVRFEKKIEQLTSVNMMLEEKIVKLTETINKLSHAIRENKLP</sequence>
<dbReference type="AlphaFoldDB" id="A0A8J4M446"/>
<name>A0A8J4M446_9BACL</name>
<keyword evidence="2" id="KW-1133">Transmembrane helix</keyword>
<evidence type="ECO:0000313" key="3">
    <source>
        <dbReference type="EMBL" id="GIQ71550.1"/>
    </source>
</evidence>
<reference evidence="3" key="1">
    <citation type="submission" date="2021-04" db="EMBL/GenBank/DDBJ databases">
        <title>Draft genome sequence of Xylanibacillus composti strain K13.</title>
        <authorList>
            <person name="Uke A."/>
            <person name="Chhe C."/>
            <person name="Baramee S."/>
            <person name="Kosugi A."/>
        </authorList>
    </citation>
    <scope>NUCLEOTIDE SEQUENCE</scope>
    <source>
        <strain evidence="3">K13</strain>
    </source>
</reference>
<evidence type="ECO:0000256" key="2">
    <source>
        <dbReference type="SAM" id="Phobius"/>
    </source>
</evidence>
<dbReference type="InterPro" id="IPR024419">
    <property type="entry name" value="YvrJ"/>
</dbReference>
<feature type="transmembrane region" description="Helical" evidence="2">
    <location>
        <begin position="12"/>
        <end position="32"/>
    </location>
</feature>
<evidence type="ECO:0000313" key="4">
    <source>
        <dbReference type="Proteomes" id="UP000677918"/>
    </source>
</evidence>
<comment type="caution">
    <text evidence="3">The sequence shown here is derived from an EMBL/GenBank/DDBJ whole genome shotgun (WGS) entry which is preliminary data.</text>
</comment>
<feature type="coiled-coil region" evidence="1">
    <location>
        <begin position="31"/>
        <end position="65"/>
    </location>
</feature>
<keyword evidence="1" id="KW-0175">Coiled coil</keyword>
<organism evidence="3 4">
    <name type="scientific">Xylanibacillus composti</name>
    <dbReference type="NCBI Taxonomy" id="1572762"/>
    <lineage>
        <taxon>Bacteria</taxon>
        <taxon>Bacillati</taxon>
        <taxon>Bacillota</taxon>
        <taxon>Bacilli</taxon>
        <taxon>Bacillales</taxon>
        <taxon>Paenibacillaceae</taxon>
        <taxon>Xylanibacillus</taxon>
    </lineage>
</organism>